<dbReference type="Gene3D" id="3.40.50.880">
    <property type="match status" value="1"/>
</dbReference>
<keyword evidence="3" id="KW-0804">Transcription</keyword>
<gene>
    <name evidence="5" type="ORF">V4C55_43065</name>
</gene>
<dbReference type="Gene3D" id="1.10.10.60">
    <property type="entry name" value="Homeodomain-like"/>
    <property type="match status" value="2"/>
</dbReference>
<proteinExistence type="predicted"/>
<name>A0ABU9QSG4_9BURK</name>
<reference evidence="5 6" key="1">
    <citation type="submission" date="2024-01" db="EMBL/GenBank/DDBJ databases">
        <title>The diversity of rhizobia nodulating Mimosa spp. in eleven states of Brazil covering several biomes is determined by host plant, location, and edaphic factors.</title>
        <authorList>
            <person name="Rouws L."/>
            <person name="Barauna A."/>
            <person name="Beukes C."/>
            <person name="De Faria S.M."/>
            <person name="Gross E."/>
            <person name="Dos Reis Junior F.B."/>
            <person name="Simon M."/>
            <person name="Maluk M."/>
            <person name="Odee D.W."/>
            <person name="Kenicer G."/>
            <person name="Young J.P.W."/>
            <person name="Reis V.M."/>
            <person name="Zilli J."/>
            <person name="James E.K."/>
        </authorList>
    </citation>
    <scope>NUCLEOTIDE SEQUENCE [LARGE SCALE GENOMIC DNA]</scope>
    <source>
        <strain evidence="5 6">JPY77</strain>
    </source>
</reference>
<evidence type="ECO:0000313" key="6">
    <source>
        <dbReference type="Proteomes" id="UP001494588"/>
    </source>
</evidence>
<dbReference type="InterPro" id="IPR009057">
    <property type="entry name" value="Homeodomain-like_sf"/>
</dbReference>
<evidence type="ECO:0000256" key="2">
    <source>
        <dbReference type="ARBA" id="ARBA00023125"/>
    </source>
</evidence>
<dbReference type="InterPro" id="IPR018060">
    <property type="entry name" value="HTH_AraC"/>
</dbReference>
<dbReference type="SMART" id="SM00342">
    <property type="entry name" value="HTH_ARAC"/>
    <property type="match status" value="1"/>
</dbReference>
<dbReference type="PROSITE" id="PS00041">
    <property type="entry name" value="HTH_ARAC_FAMILY_1"/>
    <property type="match status" value="1"/>
</dbReference>
<dbReference type="EMBL" id="JAZHGC010000092">
    <property type="protein sequence ID" value="MEM5292437.1"/>
    <property type="molecule type" value="Genomic_DNA"/>
</dbReference>
<organism evidence="5 6">
    <name type="scientific">Paraburkholderia sabiae</name>
    <dbReference type="NCBI Taxonomy" id="273251"/>
    <lineage>
        <taxon>Bacteria</taxon>
        <taxon>Pseudomonadati</taxon>
        <taxon>Pseudomonadota</taxon>
        <taxon>Betaproteobacteria</taxon>
        <taxon>Burkholderiales</taxon>
        <taxon>Burkholderiaceae</taxon>
        <taxon>Paraburkholderia</taxon>
    </lineage>
</organism>
<keyword evidence="1" id="KW-0805">Transcription regulation</keyword>
<dbReference type="InterPro" id="IPR018062">
    <property type="entry name" value="HTH_AraC-typ_CS"/>
</dbReference>
<dbReference type="Proteomes" id="UP001494588">
    <property type="component" value="Unassembled WGS sequence"/>
</dbReference>
<dbReference type="PROSITE" id="PS01124">
    <property type="entry name" value="HTH_ARAC_FAMILY_2"/>
    <property type="match status" value="1"/>
</dbReference>
<dbReference type="PANTHER" id="PTHR43280:SF28">
    <property type="entry name" value="HTH-TYPE TRANSCRIPTIONAL ACTIVATOR RHAS"/>
    <property type="match status" value="1"/>
</dbReference>
<dbReference type="RefSeq" id="WP_342965490.1">
    <property type="nucleotide sequence ID" value="NZ_JAZHGC010000092.1"/>
</dbReference>
<keyword evidence="6" id="KW-1185">Reference proteome</keyword>
<comment type="caution">
    <text evidence="5">The sequence shown here is derived from an EMBL/GenBank/DDBJ whole genome shotgun (WGS) entry which is preliminary data.</text>
</comment>
<dbReference type="SUPFAM" id="SSF46689">
    <property type="entry name" value="Homeodomain-like"/>
    <property type="match status" value="2"/>
</dbReference>
<dbReference type="SUPFAM" id="SSF52317">
    <property type="entry name" value="Class I glutamine amidotransferase-like"/>
    <property type="match status" value="1"/>
</dbReference>
<dbReference type="Pfam" id="PF12833">
    <property type="entry name" value="HTH_18"/>
    <property type="match status" value="1"/>
</dbReference>
<evidence type="ECO:0000256" key="1">
    <source>
        <dbReference type="ARBA" id="ARBA00023015"/>
    </source>
</evidence>
<dbReference type="PANTHER" id="PTHR43280">
    <property type="entry name" value="ARAC-FAMILY TRANSCRIPTIONAL REGULATOR"/>
    <property type="match status" value="1"/>
</dbReference>
<evidence type="ECO:0000256" key="3">
    <source>
        <dbReference type="ARBA" id="ARBA00023163"/>
    </source>
</evidence>
<evidence type="ECO:0000313" key="5">
    <source>
        <dbReference type="EMBL" id="MEM5292437.1"/>
    </source>
</evidence>
<dbReference type="InterPro" id="IPR029062">
    <property type="entry name" value="Class_I_gatase-like"/>
</dbReference>
<feature type="domain" description="HTH araC/xylS-type" evidence="4">
    <location>
        <begin position="209"/>
        <end position="307"/>
    </location>
</feature>
<sequence length="342" mass="37889">MESEQAMPYHSGKRAVHTSVRVDIALFNDFALPTVAEIIEIFQKANALAASDPLCRARYDLSLRSAAGGRIASSSGVFVWTESLDFQRHGCEKRYLFIAGGKGARRACSDQRVRTWLHRHHAQCEIIHAIDEGRVLLDTVSLPERPFAAVQSSYENGLDPVRTALRIVERDLGAELARHVSRSLAPVQHSSRNTSVTACTVPNVSEKILASARWLEANVDRSISMDDAAQVATMSERNFLRRFKNEIGMTPSEYLTRARIDMSCRMLLESRLPVDKIARRCGIGSGGQLAKLFRKYLSTTPTDFRMQHEPPSCAASRKAKHEIGPTTPGRNATANVIGFTTP</sequence>
<accession>A0ABU9QSG4</accession>
<protein>
    <submittedName>
        <fullName evidence="5">Helix-turn-helix domain-containing protein</fullName>
    </submittedName>
</protein>
<keyword evidence="2" id="KW-0238">DNA-binding</keyword>
<evidence type="ECO:0000259" key="4">
    <source>
        <dbReference type="PROSITE" id="PS01124"/>
    </source>
</evidence>